<reference evidence="3" key="1">
    <citation type="journal article" date="2019" name="Int. J. Syst. Evol. Microbiol.">
        <title>The Global Catalogue of Microorganisms (GCM) 10K type strain sequencing project: providing services to taxonomists for standard genome sequencing and annotation.</title>
        <authorList>
            <consortium name="The Broad Institute Genomics Platform"/>
            <consortium name="The Broad Institute Genome Sequencing Center for Infectious Disease"/>
            <person name="Wu L."/>
            <person name="Ma J."/>
        </authorList>
    </citation>
    <scope>NUCLEOTIDE SEQUENCE [LARGE SCALE GENOMIC DNA]</scope>
    <source>
        <strain evidence="3">JCM 17342</strain>
    </source>
</reference>
<keyword evidence="1" id="KW-0472">Membrane</keyword>
<protein>
    <submittedName>
        <fullName evidence="2">Uncharacterized protein</fullName>
    </submittedName>
</protein>
<accession>A0ABP7SSY4</accession>
<keyword evidence="1" id="KW-1133">Transmembrane helix</keyword>
<evidence type="ECO:0000256" key="1">
    <source>
        <dbReference type="SAM" id="Phobius"/>
    </source>
</evidence>
<sequence>MEHIMEFYLLRVGIIAAVVVGLVILGIVVLVVVKKLGLLGQAKNVVGPVLQRRSQDTGLKGTVAKVVLDRLDDPRSR</sequence>
<name>A0ABP7SSY4_9PSEU</name>
<feature type="transmembrane region" description="Helical" evidence="1">
    <location>
        <begin position="12"/>
        <end position="33"/>
    </location>
</feature>
<dbReference type="RefSeq" id="WP_344877697.1">
    <property type="nucleotide sequence ID" value="NZ_BAABAL010000017.1"/>
</dbReference>
<dbReference type="Proteomes" id="UP001501747">
    <property type="component" value="Unassembled WGS sequence"/>
</dbReference>
<comment type="caution">
    <text evidence="2">The sequence shown here is derived from an EMBL/GenBank/DDBJ whole genome shotgun (WGS) entry which is preliminary data.</text>
</comment>
<dbReference type="EMBL" id="BAABAL010000017">
    <property type="protein sequence ID" value="GAA4016139.1"/>
    <property type="molecule type" value="Genomic_DNA"/>
</dbReference>
<proteinExistence type="predicted"/>
<organism evidence="2 3">
    <name type="scientific">Allokutzneria multivorans</name>
    <dbReference type="NCBI Taxonomy" id="1142134"/>
    <lineage>
        <taxon>Bacteria</taxon>
        <taxon>Bacillati</taxon>
        <taxon>Actinomycetota</taxon>
        <taxon>Actinomycetes</taxon>
        <taxon>Pseudonocardiales</taxon>
        <taxon>Pseudonocardiaceae</taxon>
        <taxon>Allokutzneria</taxon>
    </lineage>
</organism>
<keyword evidence="1" id="KW-0812">Transmembrane</keyword>
<gene>
    <name evidence="2" type="ORF">GCM10022247_43930</name>
</gene>
<evidence type="ECO:0000313" key="3">
    <source>
        <dbReference type="Proteomes" id="UP001501747"/>
    </source>
</evidence>
<evidence type="ECO:0000313" key="2">
    <source>
        <dbReference type="EMBL" id="GAA4016139.1"/>
    </source>
</evidence>
<keyword evidence="3" id="KW-1185">Reference proteome</keyword>